<keyword evidence="3" id="KW-1185">Reference proteome</keyword>
<dbReference type="Pfam" id="PF07195">
    <property type="entry name" value="FliD_C"/>
    <property type="match status" value="1"/>
</dbReference>
<keyword evidence="2" id="KW-0966">Cell projection</keyword>
<reference evidence="2 3" key="1">
    <citation type="submission" date="2024-08" db="EMBL/GenBank/DDBJ databases">
        <title>Whole-genome sequencing of halo(alkali)philic microorganisms from hypersaline lakes.</title>
        <authorList>
            <person name="Sorokin D.Y."/>
            <person name="Merkel A.Y."/>
            <person name="Messina E."/>
            <person name="Yakimov M."/>
        </authorList>
    </citation>
    <scope>NUCLEOTIDE SEQUENCE [LARGE SCALE GENOMIC DNA]</scope>
    <source>
        <strain evidence="2 3">AB-hyl4</strain>
    </source>
</reference>
<protein>
    <submittedName>
        <fullName evidence="2">Flagellar filament capping protein FliD</fullName>
    </submittedName>
</protein>
<feature type="domain" description="Flagellar hook-associated protein 2 C-terminal" evidence="1">
    <location>
        <begin position="2"/>
        <end position="125"/>
    </location>
</feature>
<comment type="caution">
    <text evidence="2">The sequence shown here is derived from an EMBL/GenBank/DDBJ whole genome shotgun (WGS) entry which is preliminary data.</text>
</comment>
<evidence type="ECO:0000259" key="1">
    <source>
        <dbReference type="Pfam" id="PF07195"/>
    </source>
</evidence>
<gene>
    <name evidence="2" type="primary">fliD</name>
    <name evidence="2" type="ORF">ACERK3_08690</name>
</gene>
<dbReference type="InterPro" id="IPR040026">
    <property type="entry name" value="FliD"/>
</dbReference>
<dbReference type="InterPro" id="IPR010809">
    <property type="entry name" value="FliD_C"/>
</dbReference>
<dbReference type="Proteomes" id="UP001575105">
    <property type="component" value="Unassembled WGS sequence"/>
</dbReference>
<organism evidence="2 3">
    <name type="scientific">Natronomicrosphaera hydrolytica</name>
    <dbReference type="NCBI Taxonomy" id="3242702"/>
    <lineage>
        <taxon>Bacteria</taxon>
        <taxon>Pseudomonadati</taxon>
        <taxon>Planctomycetota</taxon>
        <taxon>Phycisphaerae</taxon>
        <taxon>Phycisphaerales</taxon>
        <taxon>Phycisphaeraceae</taxon>
        <taxon>Natronomicrosphaera</taxon>
    </lineage>
</organism>
<dbReference type="EMBL" id="JBGUBD010000005">
    <property type="protein sequence ID" value="MFA9478372.1"/>
    <property type="molecule type" value="Genomic_DNA"/>
</dbReference>
<proteinExistence type="predicted"/>
<sequence length="148" mass="17072">YKALSQVGITVGDGAKLTLNEDRLRSTLQNDRAAVEELFTLRRTEEDEEGVRTIVAAGMGVKFDQLLDRLTHPEYGPVESRLNTLDRQTTMNERRMEAMEQSVASRRQRLERQFLAMEMALGQMQGQMDALMGMQTMMMNMNNQQRRR</sequence>
<accession>A0ABV4U4W2</accession>
<dbReference type="PANTHER" id="PTHR30288">
    <property type="entry name" value="FLAGELLAR CAP/ASSEMBLY PROTEIN FLID"/>
    <property type="match status" value="1"/>
</dbReference>
<name>A0ABV4U4W2_9BACT</name>
<keyword evidence="2" id="KW-0282">Flagellum</keyword>
<keyword evidence="2" id="KW-0969">Cilium</keyword>
<evidence type="ECO:0000313" key="3">
    <source>
        <dbReference type="Proteomes" id="UP001575105"/>
    </source>
</evidence>
<dbReference type="RefSeq" id="WP_425345301.1">
    <property type="nucleotide sequence ID" value="NZ_JBGUBD010000005.1"/>
</dbReference>
<feature type="non-terminal residue" evidence="2">
    <location>
        <position position="1"/>
    </location>
</feature>
<evidence type="ECO:0000313" key="2">
    <source>
        <dbReference type="EMBL" id="MFA9478372.1"/>
    </source>
</evidence>
<dbReference type="PANTHER" id="PTHR30288:SF0">
    <property type="entry name" value="FLAGELLAR HOOK-ASSOCIATED PROTEIN 2"/>
    <property type="match status" value="1"/>
</dbReference>